<name>A0A9J6H6L0_HAELO</name>
<gene>
    <name evidence="1" type="ORF">HPB48_000142</name>
</gene>
<dbReference type="PANTHER" id="PTHR21301:SF10">
    <property type="entry name" value="REVERSE TRANSCRIPTASE DOMAIN-CONTAINING PROTEIN"/>
    <property type="match status" value="1"/>
</dbReference>
<dbReference type="OrthoDB" id="6513546at2759"/>
<accession>A0A9J6H6L0</accession>
<sequence>MESAVQESIDASGIVSFQNSAGMPASSFLALLDFYLSSNVVKFEDRLVVQKEGVCIGSCIAPVVSDLFFAKCDRQIACRLEGSPIVKICRYVDDYLVVFNEVVPGDRDSIVAHVLGVFTDCAGGLKFRYELPEMCVLQFLDVRPLLGGDQPC</sequence>
<keyword evidence="2" id="KW-1185">Reference proteome</keyword>
<evidence type="ECO:0000313" key="2">
    <source>
        <dbReference type="Proteomes" id="UP000821853"/>
    </source>
</evidence>
<evidence type="ECO:0000313" key="1">
    <source>
        <dbReference type="EMBL" id="KAH9382479.1"/>
    </source>
</evidence>
<dbReference type="Proteomes" id="UP000821853">
    <property type="component" value="Chromosome 9"/>
</dbReference>
<comment type="caution">
    <text evidence="1">The sequence shown here is derived from an EMBL/GenBank/DDBJ whole genome shotgun (WGS) entry which is preliminary data.</text>
</comment>
<evidence type="ECO:0008006" key="3">
    <source>
        <dbReference type="Google" id="ProtNLM"/>
    </source>
</evidence>
<dbReference type="EMBL" id="JABSTR010000011">
    <property type="protein sequence ID" value="KAH9382479.1"/>
    <property type="molecule type" value="Genomic_DNA"/>
</dbReference>
<reference evidence="1 2" key="1">
    <citation type="journal article" date="2020" name="Cell">
        <title>Large-Scale Comparative Analyses of Tick Genomes Elucidate Their Genetic Diversity and Vector Capacities.</title>
        <authorList>
            <consortium name="Tick Genome and Microbiome Consortium (TIGMIC)"/>
            <person name="Jia N."/>
            <person name="Wang J."/>
            <person name="Shi W."/>
            <person name="Du L."/>
            <person name="Sun Y."/>
            <person name="Zhan W."/>
            <person name="Jiang J.F."/>
            <person name="Wang Q."/>
            <person name="Zhang B."/>
            <person name="Ji P."/>
            <person name="Bell-Sakyi L."/>
            <person name="Cui X.M."/>
            <person name="Yuan T.T."/>
            <person name="Jiang B.G."/>
            <person name="Yang W.F."/>
            <person name="Lam T.T."/>
            <person name="Chang Q.C."/>
            <person name="Ding S.J."/>
            <person name="Wang X.J."/>
            <person name="Zhu J.G."/>
            <person name="Ruan X.D."/>
            <person name="Zhao L."/>
            <person name="Wei J.T."/>
            <person name="Ye R.Z."/>
            <person name="Que T.C."/>
            <person name="Du C.H."/>
            <person name="Zhou Y.H."/>
            <person name="Cheng J.X."/>
            <person name="Dai P.F."/>
            <person name="Guo W.B."/>
            <person name="Han X.H."/>
            <person name="Huang E.J."/>
            <person name="Li L.F."/>
            <person name="Wei W."/>
            <person name="Gao Y.C."/>
            <person name="Liu J.Z."/>
            <person name="Shao H.Z."/>
            <person name="Wang X."/>
            <person name="Wang C.C."/>
            <person name="Yang T.C."/>
            <person name="Huo Q.B."/>
            <person name="Li W."/>
            <person name="Chen H.Y."/>
            <person name="Chen S.E."/>
            <person name="Zhou L.G."/>
            <person name="Ni X.B."/>
            <person name="Tian J.H."/>
            <person name="Sheng Y."/>
            <person name="Liu T."/>
            <person name="Pan Y.S."/>
            <person name="Xia L.Y."/>
            <person name="Li J."/>
            <person name="Zhao F."/>
            <person name="Cao W.C."/>
        </authorList>
    </citation>
    <scope>NUCLEOTIDE SEQUENCE [LARGE SCALE GENOMIC DNA]</scope>
    <source>
        <strain evidence="1">HaeL-2018</strain>
    </source>
</reference>
<protein>
    <recommendedName>
        <fullName evidence="3">Reverse transcriptase</fullName>
    </recommendedName>
</protein>
<dbReference type="AlphaFoldDB" id="A0A9J6H6L0"/>
<organism evidence="1 2">
    <name type="scientific">Haemaphysalis longicornis</name>
    <name type="common">Bush tick</name>
    <dbReference type="NCBI Taxonomy" id="44386"/>
    <lineage>
        <taxon>Eukaryota</taxon>
        <taxon>Metazoa</taxon>
        <taxon>Ecdysozoa</taxon>
        <taxon>Arthropoda</taxon>
        <taxon>Chelicerata</taxon>
        <taxon>Arachnida</taxon>
        <taxon>Acari</taxon>
        <taxon>Parasitiformes</taxon>
        <taxon>Ixodida</taxon>
        <taxon>Ixodoidea</taxon>
        <taxon>Ixodidae</taxon>
        <taxon>Haemaphysalinae</taxon>
        <taxon>Haemaphysalis</taxon>
    </lineage>
</organism>
<dbReference type="VEuPathDB" id="VectorBase:HLOH_062033"/>
<proteinExistence type="predicted"/>
<dbReference type="PANTHER" id="PTHR21301">
    <property type="entry name" value="REVERSE TRANSCRIPTASE"/>
    <property type="match status" value="1"/>
</dbReference>